<gene>
    <name evidence="2" type="ORF">AXF42_Ash001489</name>
</gene>
<dbReference type="AlphaFoldDB" id="A0A2I0AAD3"/>
<protein>
    <recommendedName>
        <fullName evidence="1">Reverse transcriptase/retrotransposon-derived protein RNase H-like domain-containing protein</fullName>
    </recommendedName>
</protein>
<dbReference type="InterPro" id="IPR041577">
    <property type="entry name" value="RT_RNaseH_2"/>
</dbReference>
<keyword evidence="3" id="KW-1185">Reference proteome</keyword>
<dbReference type="Pfam" id="PF17919">
    <property type="entry name" value="RT_RNaseH_2"/>
    <property type="match status" value="1"/>
</dbReference>
<dbReference type="OrthoDB" id="775972at2759"/>
<name>A0A2I0AAD3_9ASPA</name>
<dbReference type="Proteomes" id="UP000236161">
    <property type="component" value="Unassembled WGS sequence"/>
</dbReference>
<organism evidence="2 3">
    <name type="scientific">Apostasia shenzhenica</name>
    <dbReference type="NCBI Taxonomy" id="1088818"/>
    <lineage>
        <taxon>Eukaryota</taxon>
        <taxon>Viridiplantae</taxon>
        <taxon>Streptophyta</taxon>
        <taxon>Embryophyta</taxon>
        <taxon>Tracheophyta</taxon>
        <taxon>Spermatophyta</taxon>
        <taxon>Magnoliopsida</taxon>
        <taxon>Liliopsida</taxon>
        <taxon>Asparagales</taxon>
        <taxon>Orchidaceae</taxon>
        <taxon>Apostasioideae</taxon>
        <taxon>Apostasia</taxon>
    </lineage>
</organism>
<evidence type="ECO:0000313" key="2">
    <source>
        <dbReference type="EMBL" id="PKA52509.1"/>
    </source>
</evidence>
<accession>A0A2I0AAD3</accession>
<dbReference type="PANTHER" id="PTHR48475">
    <property type="entry name" value="RIBONUCLEASE H"/>
    <property type="match status" value="1"/>
</dbReference>
<dbReference type="Gene3D" id="3.30.70.270">
    <property type="match status" value="1"/>
</dbReference>
<dbReference type="InterPro" id="IPR043502">
    <property type="entry name" value="DNA/RNA_pol_sf"/>
</dbReference>
<sequence length="179" mass="20490">MPSPRSLKEIQKLTGRVNSLERFISKAGDRCLPFFRCLCKGEKGQWTDECETAFTELKKYLTIAPMLVAPKTREVLSLYLRASHAAVSAVLVNDDKGIHCSIFYISHILLNTETRYPMLEKLALALLVATRKLCPYFQSHTIQVVTNQPLLRVLHIPEVSRRLLKWSIELGKFDIKYTP</sequence>
<dbReference type="InterPro" id="IPR043128">
    <property type="entry name" value="Rev_trsase/Diguanyl_cyclase"/>
</dbReference>
<dbReference type="SUPFAM" id="SSF56672">
    <property type="entry name" value="DNA/RNA polymerases"/>
    <property type="match status" value="1"/>
</dbReference>
<evidence type="ECO:0000259" key="1">
    <source>
        <dbReference type="Pfam" id="PF17919"/>
    </source>
</evidence>
<dbReference type="PANTHER" id="PTHR48475:SF2">
    <property type="entry name" value="RIBONUCLEASE H"/>
    <property type="match status" value="1"/>
</dbReference>
<proteinExistence type="predicted"/>
<reference evidence="2 3" key="1">
    <citation type="journal article" date="2017" name="Nature">
        <title>The Apostasia genome and the evolution of orchids.</title>
        <authorList>
            <person name="Zhang G.Q."/>
            <person name="Liu K.W."/>
            <person name="Li Z."/>
            <person name="Lohaus R."/>
            <person name="Hsiao Y.Y."/>
            <person name="Niu S.C."/>
            <person name="Wang J.Y."/>
            <person name="Lin Y.C."/>
            <person name="Xu Q."/>
            <person name="Chen L.J."/>
            <person name="Yoshida K."/>
            <person name="Fujiwara S."/>
            <person name="Wang Z.W."/>
            <person name="Zhang Y.Q."/>
            <person name="Mitsuda N."/>
            <person name="Wang M."/>
            <person name="Liu G.H."/>
            <person name="Pecoraro L."/>
            <person name="Huang H.X."/>
            <person name="Xiao X.J."/>
            <person name="Lin M."/>
            <person name="Wu X.Y."/>
            <person name="Wu W.L."/>
            <person name="Chen Y.Y."/>
            <person name="Chang S.B."/>
            <person name="Sakamoto S."/>
            <person name="Ohme-Takagi M."/>
            <person name="Yagi M."/>
            <person name="Zeng S.J."/>
            <person name="Shen C.Y."/>
            <person name="Yeh C.M."/>
            <person name="Luo Y.B."/>
            <person name="Tsai W.C."/>
            <person name="Van de Peer Y."/>
            <person name="Liu Z.J."/>
        </authorList>
    </citation>
    <scope>NUCLEOTIDE SEQUENCE [LARGE SCALE GENOMIC DNA]</scope>
    <source>
        <strain evidence="3">cv. Shenzhen</strain>
        <tissue evidence="2">Stem</tissue>
    </source>
</reference>
<evidence type="ECO:0000313" key="3">
    <source>
        <dbReference type="Proteomes" id="UP000236161"/>
    </source>
</evidence>
<dbReference type="EMBL" id="KZ452001">
    <property type="protein sequence ID" value="PKA52509.1"/>
    <property type="molecule type" value="Genomic_DNA"/>
</dbReference>
<feature type="domain" description="Reverse transcriptase/retrotransposon-derived protein RNase H-like" evidence="1">
    <location>
        <begin position="46"/>
        <end position="144"/>
    </location>
</feature>